<reference evidence="1" key="2">
    <citation type="journal article" date="2024" name="Plant">
        <title>Genomic evolution and insights into agronomic trait innovations of Sesamum species.</title>
        <authorList>
            <person name="Miao H."/>
            <person name="Wang L."/>
            <person name="Qu L."/>
            <person name="Liu H."/>
            <person name="Sun Y."/>
            <person name="Le M."/>
            <person name="Wang Q."/>
            <person name="Wei S."/>
            <person name="Zheng Y."/>
            <person name="Lin W."/>
            <person name="Duan Y."/>
            <person name="Cao H."/>
            <person name="Xiong S."/>
            <person name="Wang X."/>
            <person name="Wei L."/>
            <person name="Li C."/>
            <person name="Ma Q."/>
            <person name="Ju M."/>
            <person name="Zhao R."/>
            <person name="Li G."/>
            <person name="Mu C."/>
            <person name="Tian Q."/>
            <person name="Mei H."/>
            <person name="Zhang T."/>
            <person name="Gao T."/>
            <person name="Zhang H."/>
        </authorList>
    </citation>
    <scope>NUCLEOTIDE SEQUENCE</scope>
    <source>
        <strain evidence="1">G02</strain>
    </source>
</reference>
<sequence length="63" mass="6664">MLVVPRSQVHSRTSTWVTRRSWRAGGAACSATYYATALDAACVEASSIMIEDASTQASSRAVA</sequence>
<protein>
    <submittedName>
        <fullName evidence="1">Uncharacterized protein</fullName>
    </submittedName>
</protein>
<evidence type="ECO:0000313" key="1">
    <source>
        <dbReference type="EMBL" id="KAL0385471.1"/>
    </source>
</evidence>
<dbReference type="AlphaFoldDB" id="A0AAW2S159"/>
<comment type="caution">
    <text evidence="1">The sequence shown here is derived from an EMBL/GenBank/DDBJ whole genome shotgun (WGS) entry which is preliminary data.</text>
</comment>
<gene>
    <name evidence="1" type="ORF">Sradi_2941400</name>
</gene>
<reference evidence="1" key="1">
    <citation type="submission" date="2020-06" db="EMBL/GenBank/DDBJ databases">
        <authorList>
            <person name="Li T."/>
            <person name="Hu X."/>
            <person name="Zhang T."/>
            <person name="Song X."/>
            <person name="Zhang H."/>
            <person name="Dai N."/>
            <person name="Sheng W."/>
            <person name="Hou X."/>
            <person name="Wei L."/>
        </authorList>
    </citation>
    <scope>NUCLEOTIDE SEQUENCE</scope>
    <source>
        <strain evidence="1">G02</strain>
        <tissue evidence="1">Leaf</tissue>
    </source>
</reference>
<accession>A0AAW2S159</accession>
<dbReference type="EMBL" id="JACGWJ010000012">
    <property type="protein sequence ID" value="KAL0385471.1"/>
    <property type="molecule type" value="Genomic_DNA"/>
</dbReference>
<organism evidence="1">
    <name type="scientific">Sesamum radiatum</name>
    <name type="common">Black benniseed</name>
    <dbReference type="NCBI Taxonomy" id="300843"/>
    <lineage>
        <taxon>Eukaryota</taxon>
        <taxon>Viridiplantae</taxon>
        <taxon>Streptophyta</taxon>
        <taxon>Embryophyta</taxon>
        <taxon>Tracheophyta</taxon>
        <taxon>Spermatophyta</taxon>
        <taxon>Magnoliopsida</taxon>
        <taxon>eudicotyledons</taxon>
        <taxon>Gunneridae</taxon>
        <taxon>Pentapetalae</taxon>
        <taxon>asterids</taxon>
        <taxon>lamiids</taxon>
        <taxon>Lamiales</taxon>
        <taxon>Pedaliaceae</taxon>
        <taxon>Sesamum</taxon>
    </lineage>
</organism>
<name>A0AAW2S159_SESRA</name>
<proteinExistence type="predicted"/>